<evidence type="ECO:0000256" key="1">
    <source>
        <dbReference type="ARBA" id="ARBA00022441"/>
    </source>
</evidence>
<dbReference type="PANTHER" id="PTHR46093:SF18">
    <property type="entry name" value="FIBRONECTIN TYPE-III DOMAIN-CONTAINING PROTEIN"/>
    <property type="match status" value="1"/>
</dbReference>
<organism evidence="3 4">
    <name type="scientific">Symbiodinium necroappetens</name>
    <dbReference type="NCBI Taxonomy" id="1628268"/>
    <lineage>
        <taxon>Eukaryota</taxon>
        <taxon>Sar</taxon>
        <taxon>Alveolata</taxon>
        <taxon>Dinophyceae</taxon>
        <taxon>Suessiales</taxon>
        <taxon>Symbiodiniaceae</taxon>
        <taxon>Symbiodinium</taxon>
    </lineage>
</organism>
<keyword evidence="2" id="KW-0677">Repeat</keyword>
<comment type="caution">
    <text evidence="3">The sequence shown here is derived from an EMBL/GenBank/DDBJ whole genome shotgun (WGS) entry which is preliminary data.</text>
</comment>
<accession>A0A812W3C0</accession>
<dbReference type="InterPro" id="IPR015915">
    <property type="entry name" value="Kelch-typ_b-propeller"/>
</dbReference>
<keyword evidence="4" id="KW-1185">Reference proteome</keyword>
<evidence type="ECO:0000256" key="2">
    <source>
        <dbReference type="ARBA" id="ARBA00022737"/>
    </source>
</evidence>
<dbReference type="OrthoDB" id="10251809at2759"/>
<dbReference type="AlphaFoldDB" id="A0A812W3C0"/>
<dbReference type="Proteomes" id="UP000601435">
    <property type="component" value="Unassembled WGS sequence"/>
</dbReference>
<dbReference type="InterPro" id="IPR011043">
    <property type="entry name" value="Gal_Oxase/kelch_b-propeller"/>
</dbReference>
<sequence>MALGRWSRLADLTDAGLVRPAARSEHIGTWNEARQVLLIHGGSNLEGDLWTFDATSDSWARTVTAEAPAARTLHAAGWDAANQALWVHGGHNSQTATWYRDIWRFHSGIWVQVSNDAGPSGRQAHVAVWVPGTFSLWVHGGWTGTNRLSDLWSYNEQGHGWWELAPSGAPPARSHHVAVWDGVGQALWMHGGFGDSRLLGDLWTLDASTGSWSERSYDGGPSARSGHTAVWDDGSRMLWLHGGNDGFPKQDLWRYDSGQNMWSLISAEHAGPSGRWSHVAAWGSGNQVIYIHGGILDKYFAAFFHLFLVQWNPLWRRLVFFRHYYLNNTHYKLYNQVKQPNLKLQQHISNEQQLEQQLHDIHNWNFCYEHISDFQFEQQYQYDLHSNIQHIQHTDPNLEN</sequence>
<gene>
    <name evidence="3" type="primary">Lztr1</name>
    <name evidence="3" type="ORF">SNEC2469_LOCUS18917</name>
</gene>
<dbReference type="SUPFAM" id="SSF50965">
    <property type="entry name" value="Galactose oxidase, central domain"/>
    <property type="match status" value="1"/>
</dbReference>
<proteinExistence type="predicted"/>
<protein>
    <submittedName>
        <fullName evidence="3">Lztr1 protein</fullName>
    </submittedName>
</protein>
<reference evidence="3" key="1">
    <citation type="submission" date="2021-02" db="EMBL/GenBank/DDBJ databases">
        <authorList>
            <person name="Dougan E. K."/>
            <person name="Rhodes N."/>
            <person name="Thang M."/>
            <person name="Chan C."/>
        </authorList>
    </citation>
    <scope>NUCLEOTIDE SEQUENCE</scope>
</reference>
<dbReference type="Pfam" id="PF24681">
    <property type="entry name" value="Kelch_KLHDC2_KLHL20_DRC7"/>
    <property type="match status" value="1"/>
</dbReference>
<dbReference type="Gene3D" id="2.120.10.80">
    <property type="entry name" value="Kelch-type beta propeller"/>
    <property type="match status" value="2"/>
</dbReference>
<keyword evidence="1" id="KW-0880">Kelch repeat</keyword>
<dbReference type="EMBL" id="CAJNJA010032097">
    <property type="protein sequence ID" value="CAE7663722.1"/>
    <property type="molecule type" value="Genomic_DNA"/>
</dbReference>
<evidence type="ECO:0000313" key="3">
    <source>
        <dbReference type="EMBL" id="CAE7663722.1"/>
    </source>
</evidence>
<name>A0A812W3C0_9DINO</name>
<dbReference type="PANTHER" id="PTHR46093">
    <property type="entry name" value="ACYL-COA-BINDING DOMAIN-CONTAINING PROTEIN 5"/>
    <property type="match status" value="1"/>
</dbReference>
<evidence type="ECO:0000313" key="4">
    <source>
        <dbReference type="Proteomes" id="UP000601435"/>
    </source>
</evidence>